<dbReference type="GO" id="GO:0030247">
    <property type="term" value="F:polysaccharide binding"/>
    <property type="evidence" value="ECO:0007669"/>
    <property type="project" value="UniProtKB-UniRule"/>
</dbReference>
<dbReference type="InterPro" id="IPR010126">
    <property type="entry name" value="Esterase_phb"/>
</dbReference>
<evidence type="ECO:0000259" key="7">
    <source>
        <dbReference type="PROSITE" id="PS51173"/>
    </source>
</evidence>
<dbReference type="GO" id="GO:0005576">
    <property type="term" value="C:extracellular region"/>
    <property type="evidence" value="ECO:0007669"/>
    <property type="project" value="InterPro"/>
</dbReference>
<evidence type="ECO:0000313" key="9">
    <source>
        <dbReference type="EMBL" id="MDR7337258.1"/>
    </source>
</evidence>
<keyword evidence="4" id="KW-0624">Polysaccharide degradation</keyword>
<evidence type="ECO:0000256" key="6">
    <source>
        <dbReference type="SAM" id="SignalP"/>
    </source>
</evidence>
<dbReference type="PANTHER" id="PTHR43037:SF5">
    <property type="entry name" value="FERULOYL ESTERASE"/>
    <property type="match status" value="1"/>
</dbReference>
<reference evidence="8" key="1">
    <citation type="submission" date="2022-12" db="EMBL/GenBank/DDBJ databases">
        <title>Gycomyces niveus sp.nov., a novel actinomycete isolated from soil in Shouguang.</title>
        <authorList>
            <person name="Yang X."/>
        </authorList>
    </citation>
    <scope>NUCLEOTIDE SEQUENCE</scope>
    <source>
        <strain evidence="8">DSM 44724</strain>
    </source>
</reference>
<dbReference type="Proteomes" id="UP001145799">
    <property type="component" value="Unassembled WGS sequence"/>
</dbReference>
<keyword evidence="4" id="KW-0119">Carbohydrate metabolism</keyword>
<evidence type="ECO:0000256" key="4">
    <source>
        <dbReference type="ARBA" id="ARBA00023326"/>
    </source>
</evidence>
<dbReference type="Pfam" id="PF10503">
    <property type="entry name" value="Esterase_PHB"/>
    <property type="match status" value="1"/>
</dbReference>
<dbReference type="NCBIfam" id="TIGR01840">
    <property type="entry name" value="esterase_phb"/>
    <property type="match status" value="1"/>
</dbReference>
<comment type="caution">
    <text evidence="8">The sequence shown here is derived from an EMBL/GenBank/DDBJ whole genome shotgun (WGS) entry which is preliminary data.</text>
</comment>
<feature type="region of interest" description="Disordered" evidence="5">
    <location>
        <begin position="317"/>
        <end position="342"/>
    </location>
</feature>
<dbReference type="PROSITE" id="PS51318">
    <property type="entry name" value="TAT"/>
    <property type="match status" value="1"/>
</dbReference>
<keyword evidence="11" id="KW-1185">Reference proteome</keyword>
<dbReference type="EMBL" id="JAPZVQ010000004">
    <property type="protein sequence ID" value="MDA1385128.1"/>
    <property type="molecule type" value="Genomic_DNA"/>
</dbReference>
<dbReference type="Gene3D" id="3.40.50.1820">
    <property type="entry name" value="alpha/beta hydrolase"/>
    <property type="match status" value="1"/>
</dbReference>
<dbReference type="SMART" id="SM00637">
    <property type="entry name" value="CBD_II"/>
    <property type="match status" value="1"/>
</dbReference>
<dbReference type="SUPFAM" id="SSF53474">
    <property type="entry name" value="alpha/beta-Hydrolases"/>
    <property type="match status" value="2"/>
</dbReference>
<dbReference type="Proteomes" id="UP001183604">
    <property type="component" value="Unassembled WGS sequence"/>
</dbReference>
<dbReference type="Pfam" id="PF00553">
    <property type="entry name" value="CBM_2"/>
    <property type="match status" value="1"/>
</dbReference>
<feature type="signal peptide" evidence="6">
    <location>
        <begin position="1"/>
        <end position="38"/>
    </location>
</feature>
<dbReference type="PANTHER" id="PTHR43037">
    <property type="entry name" value="UNNAMED PRODUCT-RELATED"/>
    <property type="match status" value="1"/>
</dbReference>
<dbReference type="InterPro" id="IPR029058">
    <property type="entry name" value="AB_hydrolase_fold"/>
</dbReference>
<evidence type="ECO:0000313" key="11">
    <source>
        <dbReference type="Proteomes" id="UP001183604"/>
    </source>
</evidence>
<organism evidence="8 10">
    <name type="scientific">Glycomyces lechevalierae</name>
    <dbReference type="NCBI Taxonomy" id="256034"/>
    <lineage>
        <taxon>Bacteria</taxon>
        <taxon>Bacillati</taxon>
        <taxon>Actinomycetota</taxon>
        <taxon>Actinomycetes</taxon>
        <taxon>Glycomycetales</taxon>
        <taxon>Glycomycetaceae</taxon>
        <taxon>Glycomyces</taxon>
    </lineage>
</organism>
<feature type="chain" id="PRO_5040845443" evidence="6">
    <location>
        <begin position="39"/>
        <end position="441"/>
    </location>
</feature>
<name>A0A9X3PK63_9ACTN</name>
<dbReference type="GO" id="GO:0004553">
    <property type="term" value="F:hydrolase activity, hydrolyzing O-glycosyl compounds"/>
    <property type="evidence" value="ECO:0007669"/>
    <property type="project" value="InterPro"/>
</dbReference>
<dbReference type="AlphaFoldDB" id="A0A9X3PK63"/>
<protein>
    <submittedName>
        <fullName evidence="8">PHB depolymerase family esterase</fullName>
    </submittedName>
    <submittedName>
        <fullName evidence="9">Poly(Hydroxyalkanoate) depolymerase family esterase</fullName>
    </submittedName>
</protein>
<dbReference type="GO" id="GO:0000272">
    <property type="term" value="P:polysaccharide catabolic process"/>
    <property type="evidence" value="ECO:0007669"/>
    <property type="project" value="UniProtKB-KW"/>
</dbReference>
<proteinExistence type="predicted"/>
<dbReference type="EMBL" id="JAVDYD010000001">
    <property type="protein sequence ID" value="MDR7337258.1"/>
    <property type="molecule type" value="Genomic_DNA"/>
</dbReference>
<dbReference type="InterPro" id="IPR008965">
    <property type="entry name" value="CBM2/CBM3_carb-bd_dom_sf"/>
</dbReference>
<dbReference type="RefSeq" id="WP_270121593.1">
    <property type="nucleotide sequence ID" value="NZ_BAAAOM010000002.1"/>
</dbReference>
<evidence type="ECO:0000256" key="2">
    <source>
        <dbReference type="ARBA" id="ARBA00022801"/>
    </source>
</evidence>
<dbReference type="InterPro" id="IPR001919">
    <property type="entry name" value="CBD2"/>
</dbReference>
<dbReference type="InterPro" id="IPR018366">
    <property type="entry name" value="CBM2_CS"/>
</dbReference>
<keyword evidence="1 6" id="KW-0732">Signal</keyword>
<evidence type="ECO:0000256" key="5">
    <source>
        <dbReference type="SAM" id="MobiDB-lite"/>
    </source>
</evidence>
<dbReference type="PROSITE" id="PS51173">
    <property type="entry name" value="CBM2"/>
    <property type="match status" value="1"/>
</dbReference>
<evidence type="ECO:0000313" key="8">
    <source>
        <dbReference type="EMBL" id="MDA1385128.1"/>
    </source>
</evidence>
<gene>
    <name evidence="9" type="ORF">J2S69_000977</name>
    <name evidence="8" type="ORF">O2L01_09040</name>
</gene>
<dbReference type="InterPro" id="IPR012291">
    <property type="entry name" value="CBM2_carb-bd_dom_sf"/>
</dbReference>
<sequence length="441" mass="46227">MSTSALPRLRRGLIAAAAAVFVAAVALVAVMIPKPASAATLTQVTNFGNNPSNIEMYLYVPDNLAPEPALVLGIHWCGGSANAFYTGTEWARLADQYGFIVIYPSVTRASKCWDVASEASLSGTGSDSVGIKSMMDWTISRYGVDTDKIFSTGTSSGAMMTNVMLGVYPEVFEAGASFSGVPYTCFRTGSSSEWNSQCSGGEIDRTPQQWGDEVRATNPGYTGPWPRMQIWHGTNDNVLRYPNFQEQIDQWTNVNGTDQTPDFSDTPQANWNRTRYGGTGAQAAVEAISLQGVGHNLYTNGMAAKALEFFGLTTPVDPTTSPTSSPTAGPTDPTSSPTGGPAGGCSAAIKVVSTWNSGWQANVDVTAGSAAISGWTLKWTWPGGQTITSSWNADVTSSGSSVTAEDVGWNGSVAAGQTRTSTWGFIGSGTAATPAVTCTPS</sequence>
<keyword evidence="3" id="KW-0326">Glycosidase</keyword>
<evidence type="ECO:0000256" key="1">
    <source>
        <dbReference type="ARBA" id="ARBA00022729"/>
    </source>
</evidence>
<accession>A0A9X3PK63</accession>
<evidence type="ECO:0000256" key="3">
    <source>
        <dbReference type="ARBA" id="ARBA00023295"/>
    </source>
</evidence>
<feature type="compositionally biased region" description="Low complexity" evidence="5">
    <location>
        <begin position="317"/>
        <end position="339"/>
    </location>
</feature>
<evidence type="ECO:0000313" key="10">
    <source>
        <dbReference type="Proteomes" id="UP001145799"/>
    </source>
</evidence>
<feature type="domain" description="CBM2" evidence="7">
    <location>
        <begin position="338"/>
        <end position="441"/>
    </location>
</feature>
<keyword evidence="2" id="KW-0378">Hydrolase</keyword>
<dbReference type="PROSITE" id="PS00561">
    <property type="entry name" value="CBM2_A"/>
    <property type="match status" value="1"/>
</dbReference>
<dbReference type="InterPro" id="IPR050955">
    <property type="entry name" value="Plant_Biomass_Hydrol_Est"/>
</dbReference>
<dbReference type="Gene3D" id="2.60.40.290">
    <property type="match status" value="1"/>
</dbReference>
<reference evidence="9 11" key="2">
    <citation type="submission" date="2023-07" db="EMBL/GenBank/DDBJ databases">
        <title>Sequencing the genomes of 1000 actinobacteria strains.</title>
        <authorList>
            <person name="Klenk H.-P."/>
        </authorList>
    </citation>
    <scope>NUCLEOTIDE SEQUENCE [LARGE SCALE GENOMIC DNA]</scope>
    <source>
        <strain evidence="9 11">DSM 44724</strain>
    </source>
</reference>
<dbReference type="InterPro" id="IPR006311">
    <property type="entry name" value="TAT_signal"/>
</dbReference>
<dbReference type="SUPFAM" id="SSF49384">
    <property type="entry name" value="Carbohydrate-binding domain"/>
    <property type="match status" value="1"/>
</dbReference>